<comment type="cofactor">
    <cofactor evidence="1">
        <name>Mg(2+)</name>
        <dbReference type="ChEBI" id="CHEBI:18420"/>
    </cofactor>
</comment>
<dbReference type="Pfam" id="PF00781">
    <property type="entry name" value="DAGK_cat"/>
    <property type="match status" value="1"/>
</dbReference>
<reference evidence="13" key="1">
    <citation type="submission" date="2020-07" db="EMBL/GenBank/DDBJ databases">
        <title>Huge and variable diversity of episymbiotic CPR bacteria and DPANN archaea in groundwater ecosystems.</title>
        <authorList>
            <person name="He C.Y."/>
            <person name="Keren R."/>
            <person name="Whittaker M."/>
            <person name="Farag I.F."/>
            <person name="Doudna J."/>
            <person name="Cate J.H.D."/>
            <person name="Banfield J.F."/>
        </authorList>
    </citation>
    <scope>NUCLEOTIDE SEQUENCE</scope>
    <source>
        <strain evidence="13">NC_groundwater_1664_Pr3_B-0.1um_52_9</strain>
    </source>
</reference>
<accession>A0A9D6V1I5</accession>
<comment type="caution">
    <text evidence="13">The sequence shown here is derived from an EMBL/GenBank/DDBJ whole genome shotgun (WGS) entry which is preliminary data.</text>
</comment>
<evidence type="ECO:0000256" key="2">
    <source>
        <dbReference type="ARBA" id="ARBA00022516"/>
    </source>
</evidence>
<dbReference type="GO" id="GO:0005886">
    <property type="term" value="C:plasma membrane"/>
    <property type="evidence" value="ECO:0007669"/>
    <property type="project" value="TreeGrafter"/>
</dbReference>
<dbReference type="GO" id="GO:0008654">
    <property type="term" value="P:phospholipid biosynthetic process"/>
    <property type="evidence" value="ECO:0007669"/>
    <property type="project" value="UniProtKB-KW"/>
</dbReference>
<keyword evidence="3" id="KW-0808">Transferase</keyword>
<keyword evidence="5" id="KW-0547">Nucleotide-binding</keyword>
<evidence type="ECO:0000256" key="1">
    <source>
        <dbReference type="ARBA" id="ARBA00001946"/>
    </source>
</evidence>
<evidence type="ECO:0000256" key="11">
    <source>
        <dbReference type="ARBA" id="ARBA00023264"/>
    </source>
</evidence>
<dbReference type="Gene3D" id="3.40.50.10330">
    <property type="entry name" value="Probable inorganic polyphosphate/atp-NAD kinase, domain 1"/>
    <property type="match status" value="1"/>
</dbReference>
<dbReference type="Gene3D" id="2.60.200.40">
    <property type="match status" value="1"/>
</dbReference>
<dbReference type="AlphaFoldDB" id="A0A9D6V1I5"/>
<dbReference type="GO" id="GO:0005524">
    <property type="term" value="F:ATP binding"/>
    <property type="evidence" value="ECO:0007669"/>
    <property type="project" value="UniProtKB-KW"/>
</dbReference>
<evidence type="ECO:0000256" key="5">
    <source>
        <dbReference type="ARBA" id="ARBA00022741"/>
    </source>
</evidence>
<dbReference type="PANTHER" id="PTHR12358:SF106">
    <property type="entry name" value="LIPID KINASE YEGS"/>
    <property type="match status" value="1"/>
</dbReference>
<evidence type="ECO:0000256" key="6">
    <source>
        <dbReference type="ARBA" id="ARBA00022777"/>
    </source>
</evidence>
<dbReference type="SUPFAM" id="SSF111331">
    <property type="entry name" value="NAD kinase/diacylglycerol kinase-like"/>
    <property type="match status" value="1"/>
</dbReference>
<keyword evidence="2" id="KW-0444">Lipid biosynthesis</keyword>
<dbReference type="NCBIfam" id="TIGR00147">
    <property type="entry name" value="YegS/Rv2252/BmrU family lipid kinase"/>
    <property type="match status" value="1"/>
</dbReference>
<keyword evidence="6 13" id="KW-0418">Kinase</keyword>
<evidence type="ECO:0000259" key="12">
    <source>
        <dbReference type="PROSITE" id="PS50146"/>
    </source>
</evidence>
<protein>
    <submittedName>
        <fullName evidence="13">Diacylglycerol kinase family lipid kinase</fullName>
    </submittedName>
</protein>
<keyword evidence="4" id="KW-0479">Metal-binding</keyword>
<name>A0A9D6V1I5_9BACT</name>
<dbReference type="SMART" id="SM00046">
    <property type="entry name" value="DAGKc"/>
    <property type="match status" value="1"/>
</dbReference>
<dbReference type="PROSITE" id="PS50146">
    <property type="entry name" value="DAGK"/>
    <property type="match status" value="1"/>
</dbReference>
<evidence type="ECO:0000256" key="4">
    <source>
        <dbReference type="ARBA" id="ARBA00022723"/>
    </source>
</evidence>
<evidence type="ECO:0000256" key="10">
    <source>
        <dbReference type="ARBA" id="ARBA00023209"/>
    </source>
</evidence>
<dbReference type="GO" id="GO:0016301">
    <property type="term" value="F:kinase activity"/>
    <property type="evidence" value="ECO:0007669"/>
    <property type="project" value="UniProtKB-KW"/>
</dbReference>
<evidence type="ECO:0000256" key="3">
    <source>
        <dbReference type="ARBA" id="ARBA00022679"/>
    </source>
</evidence>
<keyword evidence="10" id="KW-0594">Phospholipid biosynthesis</keyword>
<sequence>MKILVIGNPISGKGNAKRQICEFVRVLERRGHHVEVFMTSSAGEALRRARSINSGTEALVAAGGDGTVNEILNGLSDPSAIPILHLPVGTANQLAMTLGLPHDPEKLAAILEAKLIRCVDLGVAGSRRFLMVLSAGFDARVAEEINRHRGIRLGYSGYVFPILKTAAGHRPAKLEVVVDDHRKIVGSEVMVLKVRLYGGLLVFADDARLDSGHFHVCVFREGTLSGLFLYASAGLMRMASHIPGIVRTIGRRVRIRSEEPVPVELDGESFGTTPLDIRLEPSVVPLIVPAVQDQPPSV</sequence>
<evidence type="ECO:0000256" key="9">
    <source>
        <dbReference type="ARBA" id="ARBA00023098"/>
    </source>
</evidence>
<evidence type="ECO:0000256" key="8">
    <source>
        <dbReference type="ARBA" id="ARBA00022842"/>
    </source>
</evidence>
<dbReference type="PANTHER" id="PTHR12358">
    <property type="entry name" value="SPHINGOSINE KINASE"/>
    <property type="match status" value="1"/>
</dbReference>
<dbReference type="InterPro" id="IPR005218">
    <property type="entry name" value="Diacylglycerol/lipid_kinase"/>
</dbReference>
<dbReference type="GO" id="GO:0046872">
    <property type="term" value="F:metal ion binding"/>
    <property type="evidence" value="ECO:0007669"/>
    <property type="project" value="UniProtKB-KW"/>
</dbReference>
<feature type="domain" description="DAGKc" evidence="12">
    <location>
        <begin position="1"/>
        <end position="128"/>
    </location>
</feature>
<dbReference type="InterPro" id="IPR017438">
    <property type="entry name" value="ATP-NAD_kinase_N"/>
</dbReference>
<keyword evidence="7" id="KW-0067">ATP-binding</keyword>
<dbReference type="Proteomes" id="UP000807825">
    <property type="component" value="Unassembled WGS sequence"/>
</dbReference>
<dbReference type="Pfam" id="PF19279">
    <property type="entry name" value="YegS_C"/>
    <property type="match status" value="1"/>
</dbReference>
<dbReference type="InterPro" id="IPR001206">
    <property type="entry name" value="Diacylglycerol_kinase_cat_dom"/>
</dbReference>
<keyword evidence="8" id="KW-0460">Magnesium</keyword>
<gene>
    <name evidence="13" type="ORF">HY912_05940</name>
</gene>
<evidence type="ECO:0000313" key="13">
    <source>
        <dbReference type="EMBL" id="MBI5249018.1"/>
    </source>
</evidence>
<dbReference type="InterPro" id="IPR045540">
    <property type="entry name" value="YegS/DAGK_C"/>
</dbReference>
<organism evidence="13 14">
    <name type="scientific">Desulfomonile tiedjei</name>
    <dbReference type="NCBI Taxonomy" id="2358"/>
    <lineage>
        <taxon>Bacteria</taxon>
        <taxon>Pseudomonadati</taxon>
        <taxon>Thermodesulfobacteriota</taxon>
        <taxon>Desulfomonilia</taxon>
        <taxon>Desulfomonilales</taxon>
        <taxon>Desulfomonilaceae</taxon>
        <taxon>Desulfomonile</taxon>
    </lineage>
</organism>
<proteinExistence type="predicted"/>
<dbReference type="InterPro" id="IPR050187">
    <property type="entry name" value="Lipid_Phosphate_FormReg"/>
</dbReference>
<dbReference type="EMBL" id="JACRDE010000170">
    <property type="protein sequence ID" value="MBI5249018.1"/>
    <property type="molecule type" value="Genomic_DNA"/>
</dbReference>
<dbReference type="InterPro" id="IPR016064">
    <property type="entry name" value="NAD/diacylglycerol_kinase_sf"/>
</dbReference>
<keyword evidence="9" id="KW-0443">Lipid metabolism</keyword>
<evidence type="ECO:0000256" key="7">
    <source>
        <dbReference type="ARBA" id="ARBA00022840"/>
    </source>
</evidence>
<evidence type="ECO:0000313" key="14">
    <source>
        <dbReference type="Proteomes" id="UP000807825"/>
    </source>
</evidence>
<keyword evidence="11" id="KW-1208">Phospholipid metabolism</keyword>